<evidence type="ECO:0000313" key="1">
    <source>
        <dbReference type="EMBL" id="CAJ1400988.1"/>
    </source>
</evidence>
<gene>
    <name evidence="1" type="ORF">EVOR1521_LOCUS24219</name>
</gene>
<evidence type="ECO:0000313" key="2">
    <source>
        <dbReference type="Proteomes" id="UP001178507"/>
    </source>
</evidence>
<dbReference type="EMBL" id="CAUJNA010003394">
    <property type="protein sequence ID" value="CAJ1400988.1"/>
    <property type="molecule type" value="Genomic_DNA"/>
</dbReference>
<accession>A0AA36NGA0</accession>
<protein>
    <submittedName>
        <fullName evidence="1">Uncharacterized protein</fullName>
    </submittedName>
</protein>
<organism evidence="1 2">
    <name type="scientific">Effrenium voratum</name>
    <dbReference type="NCBI Taxonomy" id="2562239"/>
    <lineage>
        <taxon>Eukaryota</taxon>
        <taxon>Sar</taxon>
        <taxon>Alveolata</taxon>
        <taxon>Dinophyceae</taxon>
        <taxon>Suessiales</taxon>
        <taxon>Symbiodiniaceae</taxon>
        <taxon>Effrenium</taxon>
    </lineage>
</organism>
<keyword evidence="2" id="KW-1185">Reference proteome</keyword>
<dbReference type="AlphaFoldDB" id="A0AA36NGA0"/>
<proteinExistence type="predicted"/>
<comment type="caution">
    <text evidence="1">The sequence shown here is derived from an EMBL/GenBank/DDBJ whole genome shotgun (WGS) entry which is preliminary data.</text>
</comment>
<name>A0AA36NGA0_9DINO</name>
<sequence>MAAITSTARWWQRSRGFSTWPGRLPRFRLHQPGEDHEQLLRGLPSMADVEHFAKRWRRRVPCPDPWAPVEGLYILGLYSRAKQRVYLGRYEFRCLVEHVLWTANVRPQEAGEEALPAHQLLLAAYALAHCKQKETFQQLVPALRSSLQQGQLEPQELAKLAWMFSVATLPNDPLLPTVGGTALQTPGIRPQHLSQIALALAASEQEEAMSKLEAVLERLLTEENIQELKPMDLQALASGLLRAPQRMARFLPHLLSPRMDRRGLVILYRAFQQHRGALSAEDLAAIEAKNRELMADMEEMLVKAAAPEPTPWAVAAPSEYQQLLQEPNITEVDHECTVALLNRLGITTDWQQQAPAWELQARSLLQRLRSVPFLEAHPVPKREQTFGYAWWSLQGADAQTSGELLLRSGHHSRAAVNQGGGDERSSVAPLVPLTLSSFCRSADCEIQALAAALREAKQLGGRILGELRILVDQTPCFSCLGAMAQFRALLPEVRVACHFVRLSELRRAEGAEEEHAVRVTYSVYEGHEAAATESAGGPSLEGAVAVLRQMLRAAGPEQEAELLQLMGRDIEEHTGETGFLPLQVMLPSPGAFHGMIRLALKEGKVREALALLRFMRRKHVRVFARTLHDLVGDAEVPPREAIGFLREMEAIGLPASKRLLGQLTLRCGRLSPGFLRWRARSPPVLAEEGKSLYFRPGFPVPRHVQRWPNPGAVGMAISQASPDLLPRWSRALGVWAQSSRQDPAVPFRILLEAIGMDEAPATSSQLQEEVLWALEQTGLLERMLTKREITEVQAAAVRSIQGKLVQRYGRAT</sequence>
<dbReference type="Proteomes" id="UP001178507">
    <property type="component" value="Unassembled WGS sequence"/>
</dbReference>
<reference evidence="1" key="1">
    <citation type="submission" date="2023-08" db="EMBL/GenBank/DDBJ databases">
        <authorList>
            <person name="Chen Y."/>
            <person name="Shah S."/>
            <person name="Dougan E. K."/>
            <person name="Thang M."/>
            <person name="Chan C."/>
        </authorList>
    </citation>
    <scope>NUCLEOTIDE SEQUENCE</scope>
</reference>